<dbReference type="AlphaFoldDB" id="A0A9D4I1T9"/>
<reference evidence="1" key="2">
    <citation type="submission" date="2020-11" db="EMBL/GenBank/DDBJ databases">
        <authorList>
            <person name="McCartney M.A."/>
            <person name="Auch B."/>
            <person name="Kono T."/>
            <person name="Mallez S."/>
            <person name="Becker A."/>
            <person name="Gohl D.M."/>
            <person name="Silverstein K.A.T."/>
            <person name="Koren S."/>
            <person name="Bechman K.B."/>
            <person name="Herman A."/>
            <person name="Abrahante J.E."/>
            <person name="Garbe J."/>
        </authorList>
    </citation>
    <scope>NUCLEOTIDE SEQUENCE</scope>
    <source>
        <strain evidence="1">Duluth1</strain>
        <tissue evidence="1">Whole animal</tissue>
    </source>
</reference>
<keyword evidence="2" id="KW-1185">Reference proteome</keyword>
<accession>A0A9D4I1T9</accession>
<dbReference type="EMBL" id="JAIWYP010000011">
    <property type="protein sequence ID" value="KAH3740677.1"/>
    <property type="molecule type" value="Genomic_DNA"/>
</dbReference>
<gene>
    <name evidence="1" type="ORF">DPMN_047387</name>
</gene>
<evidence type="ECO:0000313" key="1">
    <source>
        <dbReference type="EMBL" id="KAH3740677.1"/>
    </source>
</evidence>
<name>A0A9D4I1T9_DREPO</name>
<evidence type="ECO:0000313" key="2">
    <source>
        <dbReference type="Proteomes" id="UP000828390"/>
    </source>
</evidence>
<reference evidence="1" key="1">
    <citation type="journal article" date="2019" name="bioRxiv">
        <title>The Genome of the Zebra Mussel, Dreissena polymorpha: A Resource for Invasive Species Research.</title>
        <authorList>
            <person name="McCartney M.A."/>
            <person name="Auch B."/>
            <person name="Kono T."/>
            <person name="Mallez S."/>
            <person name="Zhang Y."/>
            <person name="Obille A."/>
            <person name="Becker A."/>
            <person name="Abrahante J.E."/>
            <person name="Garbe J."/>
            <person name="Badalamenti J.P."/>
            <person name="Herman A."/>
            <person name="Mangelson H."/>
            <person name="Liachko I."/>
            <person name="Sullivan S."/>
            <person name="Sone E.D."/>
            <person name="Koren S."/>
            <person name="Silverstein K.A.T."/>
            <person name="Beckman K.B."/>
            <person name="Gohl D.M."/>
        </authorList>
    </citation>
    <scope>NUCLEOTIDE SEQUENCE</scope>
    <source>
        <strain evidence="1">Duluth1</strain>
        <tissue evidence="1">Whole animal</tissue>
    </source>
</reference>
<comment type="caution">
    <text evidence="1">The sequence shown here is derived from an EMBL/GenBank/DDBJ whole genome shotgun (WGS) entry which is preliminary data.</text>
</comment>
<protein>
    <submittedName>
        <fullName evidence="1">Uncharacterized protein</fullName>
    </submittedName>
</protein>
<dbReference type="Proteomes" id="UP000828390">
    <property type="component" value="Unassembled WGS sequence"/>
</dbReference>
<organism evidence="1 2">
    <name type="scientific">Dreissena polymorpha</name>
    <name type="common">Zebra mussel</name>
    <name type="synonym">Mytilus polymorpha</name>
    <dbReference type="NCBI Taxonomy" id="45954"/>
    <lineage>
        <taxon>Eukaryota</taxon>
        <taxon>Metazoa</taxon>
        <taxon>Spiralia</taxon>
        <taxon>Lophotrochozoa</taxon>
        <taxon>Mollusca</taxon>
        <taxon>Bivalvia</taxon>
        <taxon>Autobranchia</taxon>
        <taxon>Heteroconchia</taxon>
        <taxon>Euheterodonta</taxon>
        <taxon>Imparidentia</taxon>
        <taxon>Neoheterodontei</taxon>
        <taxon>Myida</taxon>
        <taxon>Dreissenoidea</taxon>
        <taxon>Dreissenidae</taxon>
        <taxon>Dreissena</taxon>
    </lineage>
</organism>
<sequence length="92" mass="10188">MRFAMYIKCSWNYMYLLNAGFDTAVTTRHVCGPVVPLASHCRDVNSGSSLVVKESVGERLSGGGATKLQIQMTQSRSSVVNYYSDMSDLRRS</sequence>
<proteinExistence type="predicted"/>